<evidence type="ECO:0000256" key="8">
    <source>
        <dbReference type="ARBA" id="ARBA00023180"/>
    </source>
</evidence>
<protein>
    <submittedName>
        <fullName evidence="11">Enoyl hydratase isomerase family</fullName>
    </submittedName>
</protein>
<keyword evidence="5 9" id="KW-1133">Transmembrane helix</keyword>
<evidence type="ECO:0000256" key="4">
    <source>
        <dbReference type="ARBA" id="ARBA00022692"/>
    </source>
</evidence>
<keyword evidence="7 9" id="KW-0472">Membrane</keyword>
<sequence>MITHHLLDLAPPLLPTEQIGPNIWVRNMFFFELPERYDIDALSGMLRLGYRNLKNNVPLIGCEVIPAEKSRAGMSKLRHYGDENLNDFTVKDFRADVACPSFLELKAQGYPSAALDPEIFCTRGLGGEWPQPGDRVTVSLMQANFIRGGLILNMSFLHVCCDQTTVFKFMEVLSEELRRAQGLAITDPAEVHSEDRERIMKVSGNNKEICLDHPEYTILESSPSGLPPLMTKDIHHGHVWYLSPESLIALKKEASPENAKILKNETFPSYISTTDALTALIWRSTMAAQHSEALKTSNGSLGREVPCSGGPSQVAIALDLRRRSGRTIQKHTLGNIFGFAPAILDLNQVIHEASLADLAILVRLAIEKAENVYLGEINTIVDGLNDVSCLVPTCLLDMPGNHIIQTTWREFPFYDLEWGDAFGGNIKALRPPSCGLMHGVQVVLPDPKRGGCEVWVGVEDSSMDRRTYSTFLVLHRWIARLCAPHAIVHSITLLAAYISLGTYYTDVHKPYWIWGIVETLCLVLLLIQSVLWFRRPSYEVFLIVHIVLAIFVIVGCWYHIYFWKPFSGVYELWIYMVCAIWFFDRLFRVLRVAKNGIRRASVIELSDEIVRLDISGVRWLSTPGYHAYIYFPTLQPFLSWQNHPFSITNTVLLQRPSVAESSHSGDVEMSQKIPQIAISQSFTHTYSISLYIKKHNGTTSLLRKHTSLPVLLEGPYRGNLSPDVLKCDSTHHRWWHWYNRSALLDSSTCECEAGVESEGVIQATLGRSRASTE</sequence>
<evidence type="ECO:0000256" key="7">
    <source>
        <dbReference type="ARBA" id="ARBA00023136"/>
    </source>
</evidence>
<dbReference type="PANTHER" id="PTHR32361:SF9">
    <property type="entry name" value="FERRIC REDUCTASE TRANSMEMBRANE COMPONENT 3-RELATED"/>
    <property type="match status" value="1"/>
</dbReference>
<reference evidence="11 12" key="1">
    <citation type="submission" date="2020-05" db="EMBL/GenBank/DDBJ databases">
        <title>Identification and distribution of gene clusters putatively required for synthesis of sphingolipid metabolism inhibitors in phylogenetically diverse species of the filamentous fungus Fusarium.</title>
        <authorList>
            <person name="Kim H.-S."/>
            <person name="Busman M."/>
            <person name="Brown D.W."/>
            <person name="Divon H."/>
            <person name="Uhlig S."/>
            <person name="Proctor R.H."/>
        </authorList>
    </citation>
    <scope>NUCLEOTIDE SEQUENCE [LARGE SCALE GENOMIC DNA]</scope>
    <source>
        <strain evidence="11 12">NRRL 25311</strain>
    </source>
</reference>
<dbReference type="GO" id="GO:0015677">
    <property type="term" value="P:copper ion import"/>
    <property type="evidence" value="ECO:0007669"/>
    <property type="project" value="TreeGrafter"/>
</dbReference>
<keyword evidence="12" id="KW-1185">Reference proteome</keyword>
<dbReference type="GO" id="GO:0006826">
    <property type="term" value="P:iron ion transport"/>
    <property type="evidence" value="ECO:0007669"/>
    <property type="project" value="TreeGrafter"/>
</dbReference>
<dbReference type="GO" id="GO:0006879">
    <property type="term" value="P:intracellular iron ion homeostasis"/>
    <property type="evidence" value="ECO:0007669"/>
    <property type="project" value="TreeGrafter"/>
</dbReference>
<dbReference type="AlphaFoldDB" id="A0A8H5XG16"/>
<evidence type="ECO:0000313" key="11">
    <source>
        <dbReference type="EMBL" id="KAF5692950.1"/>
    </source>
</evidence>
<dbReference type="Pfam" id="PF01794">
    <property type="entry name" value="Ferric_reduct"/>
    <property type="match status" value="1"/>
</dbReference>
<keyword evidence="3" id="KW-0808">Transferase</keyword>
<evidence type="ECO:0000256" key="5">
    <source>
        <dbReference type="ARBA" id="ARBA00022989"/>
    </source>
</evidence>
<dbReference type="Proteomes" id="UP000562682">
    <property type="component" value="Unassembled WGS sequence"/>
</dbReference>
<dbReference type="Pfam" id="PF22664">
    <property type="entry name" value="TRI-like_N"/>
    <property type="match status" value="1"/>
</dbReference>
<dbReference type="Pfam" id="PF08022">
    <property type="entry name" value="FAD_binding_8"/>
    <property type="match status" value="1"/>
</dbReference>
<dbReference type="InterPro" id="IPR054710">
    <property type="entry name" value="Tri101-like_N"/>
</dbReference>
<dbReference type="GO" id="GO:0000293">
    <property type="term" value="F:ferric-chelate reductase activity"/>
    <property type="evidence" value="ECO:0007669"/>
    <property type="project" value="TreeGrafter"/>
</dbReference>
<evidence type="ECO:0000259" key="10">
    <source>
        <dbReference type="PROSITE" id="PS51384"/>
    </source>
</evidence>
<dbReference type="EMBL" id="JAAOAK010000054">
    <property type="protein sequence ID" value="KAF5692950.1"/>
    <property type="molecule type" value="Genomic_DNA"/>
</dbReference>
<evidence type="ECO:0000256" key="6">
    <source>
        <dbReference type="ARBA" id="ARBA00023065"/>
    </source>
</evidence>
<evidence type="ECO:0000256" key="1">
    <source>
        <dbReference type="ARBA" id="ARBA00004141"/>
    </source>
</evidence>
<dbReference type="GO" id="GO:0005886">
    <property type="term" value="C:plasma membrane"/>
    <property type="evidence" value="ECO:0007669"/>
    <property type="project" value="TreeGrafter"/>
</dbReference>
<keyword evidence="8" id="KW-0325">Glycoprotein</keyword>
<feature type="transmembrane region" description="Helical" evidence="9">
    <location>
        <begin position="572"/>
        <end position="590"/>
    </location>
</feature>
<dbReference type="PROSITE" id="PS51384">
    <property type="entry name" value="FAD_FR"/>
    <property type="match status" value="1"/>
</dbReference>
<gene>
    <name evidence="11" type="ORF">FDENT_2388</name>
</gene>
<dbReference type="InterPro" id="IPR013112">
    <property type="entry name" value="FAD-bd_8"/>
</dbReference>
<keyword evidence="11" id="KW-0413">Isomerase</keyword>
<evidence type="ECO:0000256" key="9">
    <source>
        <dbReference type="SAM" id="Phobius"/>
    </source>
</evidence>
<comment type="caution">
    <text evidence="11">The sequence shown here is derived from an EMBL/GenBank/DDBJ whole genome shotgun (WGS) entry which is preliminary data.</text>
</comment>
<feature type="transmembrane region" description="Helical" evidence="9">
    <location>
        <begin position="540"/>
        <end position="560"/>
    </location>
</feature>
<dbReference type="InterPro" id="IPR017927">
    <property type="entry name" value="FAD-bd_FR_type"/>
</dbReference>
<feature type="domain" description="FAD-binding FR-type" evidence="10">
    <location>
        <begin position="585"/>
        <end position="722"/>
    </location>
</feature>
<dbReference type="GO" id="GO:0016740">
    <property type="term" value="F:transferase activity"/>
    <property type="evidence" value="ECO:0007669"/>
    <property type="project" value="UniProtKB-KW"/>
</dbReference>
<keyword evidence="4 9" id="KW-0812">Transmembrane</keyword>
<proteinExistence type="predicted"/>
<accession>A0A8H5XG16</accession>
<dbReference type="InterPro" id="IPR023213">
    <property type="entry name" value="CAT-like_dom_sf"/>
</dbReference>
<keyword evidence="6" id="KW-0406">Ion transport</keyword>
<name>A0A8H5XG16_9HYPO</name>
<comment type="subcellular location">
    <subcellularLocation>
        <location evidence="1">Membrane</location>
        <topology evidence="1">Multi-pass membrane protein</topology>
    </subcellularLocation>
</comment>
<dbReference type="Gene3D" id="3.30.559.10">
    <property type="entry name" value="Chloramphenicol acetyltransferase-like domain"/>
    <property type="match status" value="2"/>
</dbReference>
<evidence type="ECO:0000313" key="12">
    <source>
        <dbReference type="Proteomes" id="UP000562682"/>
    </source>
</evidence>
<dbReference type="InterPro" id="IPR013130">
    <property type="entry name" value="Fe3_Rdtase_TM_dom"/>
</dbReference>
<evidence type="ECO:0000256" key="3">
    <source>
        <dbReference type="ARBA" id="ARBA00022679"/>
    </source>
</evidence>
<dbReference type="InterPro" id="IPR051410">
    <property type="entry name" value="Ferric/Cupric_Reductase"/>
</dbReference>
<feature type="transmembrane region" description="Helical" evidence="9">
    <location>
        <begin position="511"/>
        <end position="533"/>
    </location>
</feature>
<evidence type="ECO:0000256" key="2">
    <source>
        <dbReference type="ARBA" id="ARBA00022448"/>
    </source>
</evidence>
<dbReference type="PANTHER" id="PTHR32361">
    <property type="entry name" value="FERRIC/CUPRIC REDUCTASE TRANSMEMBRANE COMPONENT"/>
    <property type="match status" value="1"/>
</dbReference>
<keyword evidence="2" id="KW-0813">Transport</keyword>
<organism evidence="11 12">
    <name type="scientific">Fusarium denticulatum</name>
    <dbReference type="NCBI Taxonomy" id="48507"/>
    <lineage>
        <taxon>Eukaryota</taxon>
        <taxon>Fungi</taxon>
        <taxon>Dikarya</taxon>
        <taxon>Ascomycota</taxon>
        <taxon>Pezizomycotina</taxon>
        <taxon>Sordariomycetes</taxon>
        <taxon>Hypocreomycetidae</taxon>
        <taxon>Hypocreales</taxon>
        <taxon>Nectriaceae</taxon>
        <taxon>Fusarium</taxon>
        <taxon>Fusarium fujikuroi species complex</taxon>
    </lineage>
</organism>
<dbReference type="GO" id="GO:0016853">
    <property type="term" value="F:isomerase activity"/>
    <property type="evidence" value="ECO:0007669"/>
    <property type="project" value="UniProtKB-KW"/>
</dbReference>